<dbReference type="NCBIfam" id="TIGR00551">
    <property type="entry name" value="nadB"/>
    <property type="match status" value="1"/>
</dbReference>
<feature type="coiled-coil region" evidence="13">
    <location>
        <begin position="411"/>
        <end position="438"/>
    </location>
</feature>
<evidence type="ECO:0000256" key="1">
    <source>
        <dbReference type="ARBA" id="ARBA00001974"/>
    </source>
</evidence>
<dbReference type="SUPFAM" id="SSF56425">
    <property type="entry name" value="Succinate dehydrogenase/fumarate reductase flavoprotein, catalytic domain"/>
    <property type="match status" value="1"/>
</dbReference>
<evidence type="ECO:0000256" key="7">
    <source>
        <dbReference type="ARBA" id="ARBA00022827"/>
    </source>
</evidence>
<comment type="catalytic activity">
    <reaction evidence="9">
        <text>L-aspartate + O2 = iminosuccinate + H2O2</text>
        <dbReference type="Rhea" id="RHEA:25876"/>
        <dbReference type="ChEBI" id="CHEBI:15379"/>
        <dbReference type="ChEBI" id="CHEBI:16240"/>
        <dbReference type="ChEBI" id="CHEBI:29991"/>
        <dbReference type="ChEBI" id="CHEBI:77875"/>
        <dbReference type="EC" id="1.4.3.16"/>
    </reaction>
    <physiologicalReaction direction="left-to-right" evidence="9">
        <dbReference type="Rhea" id="RHEA:25877"/>
    </physiologicalReaction>
</comment>
<keyword evidence="7 12" id="KW-0274">FAD</keyword>
<comment type="function">
    <text evidence="12">Catalyzes the oxidation of L-aspartate to iminoaspartate.</text>
</comment>
<dbReference type="EMBL" id="FPAG01000007">
    <property type="protein sequence ID" value="SFT03613.1"/>
    <property type="molecule type" value="Genomic_DNA"/>
</dbReference>
<dbReference type="InterPro" id="IPR036188">
    <property type="entry name" value="FAD/NAD-bd_sf"/>
</dbReference>
<evidence type="ECO:0000313" key="17">
    <source>
        <dbReference type="Proteomes" id="UP000183209"/>
    </source>
</evidence>
<accession>A0A1I6UQE5</accession>
<dbReference type="SUPFAM" id="SSF46977">
    <property type="entry name" value="Succinate dehydrogenase/fumarate reductase flavoprotein C-terminal domain"/>
    <property type="match status" value="1"/>
</dbReference>
<evidence type="ECO:0000259" key="15">
    <source>
        <dbReference type="Pfam" id="PF02910"/>
    </source>
</evidence>
<keyword evidence="6 12" id="KW-0662">Pyridine nucleotide biosynthesis</keyword>
<evidence type="ECO:0000256" key="12">
    <source>
        <dbReference type="RuleBase" id="RU362049"/>
    </source>
</evidence>
<dbReference type="Gene3D" id="1.20.58.100">
    <property type="entry name" value="Fumarate reductase/succinate dehydrogenase flavoprotein-like, C-terminal domain"/>
    <property type="match status" value="1"/>
</dbReference>
<evidence type="ECO:0000256" key="3">
    <source>
        <dbReference type="ARBA" id="ARBA00008562"/>
    </source>
</evidence>
<dbReference type="PANTHER" id="PTHR42716:SF2">
    <property type="entry name" value="L-ASPARTATE OXIDASE, CHLOROPLASTIC"/>
    <property type="match status" value="1"/>
</dbReference>
<dbReference type="Proteomes" id="UP000183209">
    <property type="component" value="Unassembled WGS sequence"/>
</dbReference>
<dbReference type="InterPro" id="IPR037099">
    <property type="entry name" value="Fum_R/Succ_DH_flav-like_C_sf"/>
</dbReference>
<dbReference type="InterPro" id="IPR003953">
    <property type="entry name" value="FAD-dep_OxRdtase_2_FAD-bd"/>
</dbReference>
<evidence type="ECO:0000256" key="10">
    <source>
        <dbReference type="NCBIfam" id="TIGR00551"/>
    </source>
</evidence>
<evidence type="ECO:0000256" key="8">
    <source>
        <dbReference type="ARBA" id="ARBA00023002"/>
    </source>
</evidence>
<feature type="domain" description="Fumarate reductase/succinate dehydrogenase flavoprotein-like C-terminal" evidence="15">
    <location>
        <begin position="430"/>
        <end position="507"/>
    </location>
</feature>
<evidence type="ECO:0000256" key="4">
    <source>
        <dbReference type="ARBA" id="ARBA00012173"/>
    </source>
</evidence>
<comment type="cofactor">
    <cofactor evidence="1 12">
        <name>FAD</name>
        <dbReference type="ChEBI" id="CHEBI:57692"/>
    </cofactor>
</comment>
<evidence type="ECO:0000256" key="11">
    <source>
        <dbReference type="PIRSR" id="PIRSR000171-1"/>
    </source>
</evidence>
<dbReference type="FunFam" id="3.90.700.10:FF:000002">
    <property type="entry name" value="L-aspartate oxidase"/>
    <property type="match status" value="1"/>
</dbReference>
<dbReference type="AlphaFoldDB" id="A0A1I6UQE5"/>
<dbReference type="Pfam" id="PF02910">
    <property type="entry name" value="Succ_DH_flav_C"/>
    <property type="match status" value="1"/>
</dbReference>
<evidence type="ECO:0000256" key="13">
    <source>
        <dbReference type="SAM" id="Coils"/>
    </source>
</evidence>
<dbReference type="GO" id="GO:0005737">
    <property type="term" value="C:cytoplasm"/>
    <property type="evidence" value="ECO:0007669"/>
    <property type="project" value="UniProtKB-SubCell"/>
</dbReference>
<evidence type="ECO:0000259" key="14">
    <source>
        <dbReference type="Pfam" id="PF00890"/>
    </source>
</evidence>
<evidence type="ECO:0000256" key="2">
    <source>
        <dbReference type="ARBA" id="ARBA00004950"/>
    </source>
</evidence>
<feature type="active site" description="Proton acceptor" evidence="11">
    <location>
        <position position="281"/>
    </location>
</feature>
<dbReference type="InterPro" id="IPR005288">
    <property type="entry name" value="NadB"/>
</dbReference>
<proteinExistence type="inferred from homology"/>
<dbReference type="RefSeq" id="WP_317039399.1">
    <property type="nucleotide sequence ID" value="NZ_FPAG01000007.1"/>
</dbReference>
<evidence type="ECO:0000313" key="16">
    <source>
        <dbReference type="EMBL" id="SFT03613.1"/>
    </source>
</evidence>
<organism evidence="16 17">
    <name type="scientific">Zhouia amylolytica</name>
    <dbReference type="NCBI Taxonomy" id="376730"/>
    <lineage>
        <taxon>Bacteria</taxon>
        <taxon>Pseudomonadati</taxon>
        <taxon>Bacteroidota</taxon>
        <taxon>Flavobacteriia</taxon>
        <taxon>Flavobacteriales</taxon>
        <taxon>Flavobacteriaceae</taxon>
        <taxon>Zhouia</taxon>
    </lineage>
</organism>
<dbReference type="InterPro" id="IPR015939">
    <property type="entry name" value="Fum_Rdtase/Succ_DH_flav-like_C"/>
</dbReference>
<keyword evidence="5 12" id="KW-0285">Flavoprotein</keyword>
<dbReference type="GO" id="GO:0008734">
    <property type="term" value="F:L-aspartate oxidase activity"/>
    <property type="evidence" value="ECO:0007669"/>
    <property type="project" value="UniProtKB-UniRule"/>
</dbReference>
<keyword evidence="8 12" id="KW-0560">Oxidoreductase</keyword>
<sequence length="516" mass="57529">MNTDFLIIGSGLAGLSYALKIATYYQDKQITIVTKKEASESNTRYAQGGIAIVSDFKSDSFERHIEDTLQCGDGLCNRDVVRLVVEQGPDRLKELISWGVSFDLNNQNSYDLGREGGHSLPRVLHHKDITGFELKKKLLSKIRLCENITILENHFAIDLIVDKVPNLICNGAYILDTNTQEIITITSGSTILATGGIGHIYGHTTNPFIATGDGIAIAYRAGADIEDMEFVQFHPTVLYRQSNRNAFLISEAVRGFGAYLKNSEGKRFVFKYDERGELASRDIVSRAIYNELKMSNHSCVYLDCTHLDMVSFKESFPTIYHHCLTAGIDVSKDWIPVRPAAHYLCGGIKVDINGQTSVKNLFACGECARTGLHGANRLASNSLLEAVVYAHQIYEYHKIQYTIPDGLKFHKELKKNVAKNAQIHVQSLKEELQILMTESVGIVRTDEALADAKTKVSHWKRLVARHYSSTPLDLAVGELRNMLTVAGLIIAHSLRRGTNKGGYFNSDRVPFVKELK</sequence>
<dbReference type="Pfam" id="PF00890">
    <property type="entry name" value="FAD_binding_2"/>
    <property type="match status" value="1"/>
</dbReference>
<dbReference type="Gene3D" id="3.50.50.60">
    <property type="entry name" value="FAD/NAD(P)-binding domain"/>
    <property type="match status" value="1"/>
</dbReference>
<name>A0A1I6UQE5_9FLAO</name>
<dbReference type="Gene3D" id="3.90.700.10">
    <property type="entry name" value="Succinate dehydrogenase/fumarate reductase flavoprotein, catalytic domain"/>
    <property type="match status" value="1"/>
</dbReference>
<dbReference type="PANTHER" id="PTHR42716">
    <property type="entry name" value="L-ASPARTATE OXIDASE"/>
    <property type="match status" value="1"/>
</dbReference>
<evidence type="ECO:0000256" key="6">
    <source>
        <dbReference type="ARBA" id="ARBA00022642"/>
    </source>
</evidence>
<dbReference type="SUPFAM" id="SSF51905">
    <property type="entry name" value="FAD/NAD(P)-binding domain"/>
    <property type="match status" value="1"/>
</dbReference>
<comment type="subcellular location">
    <subcellularLocation>
        <location evidence="12">Cytoplasm</location>
    </subcellularLocation>
</comment>
<dbReference type="PRINTS" id="PR00368">
    <property type="entry name" value="FADPNR"/>
</dbReference>
<reference evidence="16 17" key="1">
    <citation type="submission" date="2016-10" db="EMBL/GenBank/DDBJ databases">
        <authorList>
            <person name="de Groot N.N."/>
        </authorList>
    </citation>
    <scope>NUCLEOTIDE SEQUENCE [LARGE SCALE GENOMIC DNA]</scope>
    <source>
        <strain evidence="16 17">CGMCC 1.6114</strain>
    </source>
</reference>
<evidence type="ECO:0000256" key="9">
    <source>
        <dbReference type="ARBA" id="ARBA00048305"/>
    </source>
</evidence>
<dbReference type="UniPathway" id="UPA00253">
    <property type="reaction ID" value="UER00326"/>
</dbReference>
<keyword evidence="13" id="KW-0175">Coiled coil</keyword>
<protein>
    <recommendedName>
        <fullName evidence="4 10">L-aspartate oxidase</fullName>
        <ecNumber evidence="4 10">1.4.3.16</ecNumber>
    </recommendedName>
</protein>
<gene>
    <name evidence="16" type="ORF">SAMN04487906_2642</name>
</gene>
<dbReference type="GO" id="GO:0009435">
    <property type="term" value="P:NAD+ biosynthetic process"/>
    <property type="evidence" value="ECO:0007669"/>
    <property type="project" value="UniProtKB-UniPathway"/>
</dbReference>
<comment type="similarity">
    <text evidence="3 12">Belongs to the FAD-dependent oxidoreductase 2 family. NadB subfamily.</text>
</comment>
<dbReference type="EC" id="1.4.3.16" evidence="4 10"/>
<feature type="domain" description="FAD-dependent oxidoreductase 2 FAD-binding" evidence="14">
    <location>
        <begin position="4"/>
        <end position="383"/>
    </location>
</feature>
<dbReference type="InterPro" id="IPR027477">
    <property type="entry name" value="Succ_DH/fumarate_Rdtase_cat_sf"/>
</dbReference>
<comment type="pathway">
    <text evidence="2 12">Cofactor biosynthesis; NAD(+) biosynthesis; iminoaspartate from L-aspartate (oxidase route): step 1/1.</text>
</comment>
<dbReference type="PIRSF" id="PIRSF000171">
    <property type="entry name" value="SDHA_APRA_LASPO"/>
    <property type="match status" value="1"/>
</dbReference>
<evidence type="ECO:0000256" key="5">
    <source>
        <dbReference type="ARBA" id="ARBA00022630"/>
    </source>
</evidence>